<dbReference type="RefSeq" id="WP_168032778.1">
    <property type="nucleotide sequence ID" value="NZ_JAAVNE010000028.1"/>
</dbReference>
<dbReference type="InterPro" id="IPR009430">
    <property type="entry name" value="GvpL/GvpF"/>
</dbReference>
<dbReference type="EMBL" id="JAAVNE010000028">
    <property type="protein sequence ID" value="NKC32553.1"/>
    <property type="molecule type" value="Genomic_DNA"/>
</dbReference>
<accession>A0ABX1E6E7</accession>
<organism evidence="4 5">
    <name type="scientific">Falsiroseomonas selenitidurans</name>
    <dbReference type="NCBI Taxonomy" id="2716335"/>
    <lineage>
        <taxon>Bacteria</taxon>
        <taxon>Pseudomonadati</taxon>
        <taxon>Pseudomonadota</taxon>
        <taxon>Alphaproteobacteria</taxon>
        <taxon>Acetobacterales</taxon>
        <taxon>Roseomonadaceae</taxon>
        <taxon>Falsiroseomonas</taxon>
    </lineage>
</organism>
<dbReference type="Pfam" id="PF06386">
    <property type="entry name" value="GvpL_GvpF"/>
    <property type="match status" value="1"/>
</dbReference>
<evidence type="ECO:0000256" key="3">
    <source>
        <dbReference type="ARBA" id="ARBA00035643"/>
    </source>
</evidence>
<evidence type="ECO:0000256" key="1">
    <source>
        <dbReference type="ARBA" id="ARBA00022987"/>
    </source>
</evidence>
<protein>
    <recommendedName>
        <fullName evidence="6">Gas vesicle synthesis GvpLGvpF</fullName>
    </recommendedName>
</protein>
<proteinExistence type="inferred from homology"/>
<evidence type="ECO:0008006" key="6">
    <source>
        <dbReference type="Google" id="ProtNLM"/>
    </source>
</evidence>
<dbReference type="PANTHER" id="PTHR36852:SF1">
    <property type="entry name" value="PROTEIN GVPL 2"/>
    <property type="match status" value="1"/>
</dbReference>
<sequence>MATAMIGVAQAKGCPAQLQLIGVMRADAPLDPRELDQAPDGGRLELRRIGKLAALVAPAMAVPEPTRRNLLAHARVLDQLLARTDLLPARFATLLPGPRGLDAWLSRHATALIEGLDAIAGRVELVVQASWQDGVALRAALEADPALRDQRERLRDPESDPAERRQLAERVDTALAALRDAEAAALTAVLDPLAERGLALPPVENGVVLHRAYLLRRAAVPDFQAAVRRLGLAEAGRLDLRCLGPLPPQSFAALPATAALA</sequence>
<reference evidence="4 5" key="1">
    <citation type="submission" date="2020-03" db="EMBL/GenBank/DDBJ databases">
        <title>Roseomonas selenitidurans sp. nov. isolated from urban soil.</title>
        <authorList>
            <person name="Liu H."/>
        </authorList>
    </citation>
    <scope>NUCLEOTIDE SEQUENCE [LARGE SCALE GENOMIC DNA]</scope>
    <source>
        <strain evidence="4 5">BU-1</strain>
    </source>
</reference>
<dbReference type="Proteomes" id="UP000787635">
    <property type="component" value="Unassembled WGS sequence"/>
</dbReference>
<evidence type="ECO:0000256" key="2">
    <source>
        <dbReference type="ARBA" id="ARBA00035108"/>
    </source>
</evidence>
<keyword evidence="1" id="KW-0304">Gas vesicle</keyword>
<dbReference type="PANTHER" id="PTHR36852">
    <property type="entry name" value="PROTEIN GVPL 2"/>
    <property type="match status" value="1"/>
</dbReference>
<gene>
    <name evidence="4" type="ORF">HEQ75_16930</name>
</gene>
<evidence type="ECO:0000313" key="4">
    <source>
        <dbReference type="EMBL" id="NKC32553.1"/>
    </source>
</evidence>
<comment type="subcellular location">
    <subcellularLocation>
        <location evidence="2">Gas vesicle</location>
    </subcellularLocation>
</comment>
<name>A0ABX1E6E7_9PROT</name>
<comment type="similarity">
    <text evidence="3">Belongs to the gas vesicle GvpF/GvpL family.</text>
</comment>
<evidence type="ECO:0000313" key="5">
    <source>
        <dbReference type="Proteomes" id="UP000787635"/>
    </source>
</evidence>
<comment type="caution">
    <text evidence="4">The sequence shown here is derived from an EMBL/GenBank/DDBJ whole genome shotgun (WGS) entry which is preliminary data.</text>
</comment>
<keyword evidence="5" id="KW-1185">Reference proteome</keyword>